<keyword evidence="8" id="KW-0645">Protease</keyword>
<dbReference type="SMART" id="SM01011">
    <property type="entry name" value="AMP_N"/>
    <property type="match status" value="1"/>
</dbReference>
<dbReference type="SUPFAM" id="SSF53092">
    <property type="entry name" value="Creatinase/prolidase N-terminal domain"/>
    <property type="match status" value="1"/>
</dbReference>
<dbReference type="InterPro" id="IPR007865">
    <property type="entry name" value="Aminopep_P_N"/>
</dbReference>
<dbReference type="InterPro" id="IPR001714">
    <property type="entry name" value="Pept_M24_MAP"/>
</dbReference>
<keyword evidence="3" id="KW-0479">Metal-binding</keyword>
<dbReference type="OrthoDB" id="4215474at2759"/>
<comment type="similarity">
    <text evidence="2">Belongs to the peptidase M24B family.</text>
</comment>
<reference evidence="8" key="1">
    <citation type="submission" date="2025-08" db="UniProtKB">
        <authorList>
            <consortium name="RefSeq"/>
        </authorList>
    </citation>
    <scope>IDENTIFICATION</scope>
    <source>
        <strain evidence="8">11010-0011.00</strain>
        <tissue evidence="8">Whole body</tissue>
    </source>
</reference>
<dbReference type="Pfam" id="PF05195">
    <property type="entry name" value="AMP_N"/>
    <property type="match status" value="1"/>
</dbReference>
<dbReference type="PRINTS" id="PR00599">
    <property type="entry name" value="MAPEPTIDASE"/>
</dbReference>
<dbReference type="CDD" id="cd01087">
    <property type="entry name" value="Prolidase"/>
    <property type="match status" value="1"/>
</dbReference>
<keyword evidence="5" id="KW-0464">Manganese</keyword>
<keyword evidence="4" id="KW-0378">Hydrolase</keyword>
<evidence type="ECO:0000259" key="6">
    <source>
        <dbReference type="SMART" id="SM01011"/>
    </source>
</evidence>
<evidence type="ECO:0000256" key="5">
    <source>
        <dbReference type="ARBA" id="ARBA00023211"/>
    </source>
</evidence>
<dbReference type="Pfam" id="PF00557">
    <property type="entry name" value="Peptidase_M24"/>
    <property type="match status" value="1"/>
</dbReference>
<dbReference type="GO" id="GO:0006508">
    <property type="term" value="P:proteolysis"/>
    <property type="evidence" value="ECO:0007669"/>
    <property type="project" value="TreeGrafter"/>
</dbReference>
<comment type="cofactor">
    <cofactor evidence="1">
        <name>Mn(2+)</name>
        <dbReference type="ChEBI" id="CHEBI:29035"/>
    </cofactor>
</comment>
<dbReference type="GO" id="GO:0030145">
    <property type="term" value="F:manganese ion binding"/>
    <property type="evidence" value="ECO:0007669"/>
    <property type="project" value="InterPro"/>
</dbReference>
<evidence type="ECO:0000256" key="2">
    <source>
        <dbReference type="ARBA" id="ARBA00008766"/>
    </source>
</evidence>
<feature type="domain" description="Aminopeptidase P N-terminal" evidence="6">
    <location>
        <begin position="86"/>
        <end position="236"/>
    </location>
</feature>
<dbReference type="InterPro" id="IPR029149">
    <property type="entry name" value="Creatin/AminoP/Spt16_N"/>
</dbReference>
<dbReference type="Gene3D" id="3.40.350.10">
    <property type="entry name" value="Creatinase/prolidase N-terminal domain"/>
    <property type="match status" value="1"/>
</dbReference>
<dbReference type="GO" id="GO:0070006">
    <property type="term" value="F:metalloaminopeptidase activity"/>
    <property type="evidence" value="ECO:0007669"/>
    <property type="project" value="InterPro"/>
</dbReference>
<keyword evidence="7" id="KW-1185">Reference proteome</keyword>
<dbReference type="GeneID" id="115627266"/>
<evidence type="ECO:0000313" key="8">
    <source>
        <dbReference type="RefSeq" id="XP_030378754.1"/>
    </source>
</evidence>
<dbReference type="InterPro" id="IPR052433">
    <property type="entry name" value="X-Pro_dipept-like"/>
</dbReference>
<organism evidence="7 8">
    <name type="scientific">Drosophila lebanonensis</name>
    <name type="common">Fruit fly</name>
    <name type="synonym">Scaptodrosophila lebanonensis</name>
    <dbReference type="NCBI Taxonomy" id="7225"/>
    <lineage>
        <taxon>Eukaryota</taxon>
        <taxon>Metazoa</taxon>
        <taxon>Ecdysozoa</taxon>
        <taxon>Arthropoda</taxon>
        <taxon>Hexapoda</taxon>
        <taxon>Insecta</taxon>
        <taxon>Pterygota</taxon>
        <taxon>Neoptera</taxon>
        <taxon>Endopterygota</taxon>
        <taxon>Diptera</taxon>
        <taxon>Brachycera</taxon>
        <taxon>Muscomorpha</taxon>
        <taxon>Ephydroidea</taxon>
        <taxon>Drosophilidae</taxon>
        <taxon>Scaptodrosophila</taxon>
    </lineage>
</organism>
<dbReference type="AlphaFoldDB" id="A0A6J2TRS6"/>
<dbReference type="PANTHER" id="PTHR43226">
    <property type="entry name" value="XAA-PRO AMINOPEPTIDASE 3"/>
    <property type="match status" value="1"/>
</dbReference>
<dbReference type="Proteomes" id="UP000504634">
    <property type="component" value="Unplaced"/>
</dbReference>
<dbReference type="InterPro" id="IPR000994">
    <property type="entry name" value="Pept_M24"/>
</dbReference>
<protein>
    <submittedName>
        <fullName evidence="8">Xaa-Pro aminopeptidase 3</fullName>
    </submittedName>
</protein>
<dbReference type="PANTHER" id="PTHR43226:SF4">
    <property type="entry name" value="XAA-PRO AMINOPEPTIDASE 3"/>
    <property type="match status" value="1"/>
</dbReference>
<gene>
    <name evidence="8" type="primary">LOC115627266</name>
</gene>
<name>A0A6J2TRS6_DROLE</name>
<accession>A0A6J2TRS6</accession>
<evidence type="ECO:0000256" key="3">
    <source>
        <dbReference type="ARBA" id="ARBA00022723"/>
    </source>
</evidence>
<evidence type="ECO:0000256" key="4">
    <source>
        <dbReference type="ARBA" id="ARBA00022801"/>
    </source>
</evidence>
<proteinExistence type="inferred from homology"/>
<dbReference type="RefSeq" id="XP_030378754.1">
    <property type="nucleotide sequence ID" value="XM_030522894.1"/>
</dbReference>
<dbReference type="InterPro" id="IPR036005">
    <property type="entry name" value="Creatinase/aminopeptidase-like"/>
</dbReference>
<dbReference type="GO" id="GO:0005739">
    <property type="term" value="C:mitochondrion"/>
    <property type="evidence" value="ECO:0007669"/>
    <property type="project" value="TreeGrafter"/>
</dbReference>
<dbReference type="Gene3D" id="3.90.230.10">
    <property type="entry name" value="Creatinase/methionine aminopeptidase superfamily"/>
    <property type="match status" value="1"/>
</dbReference>
<dbReference type="SUPFAM" id="SSF55920">
    <property type="entry name" value="Creatinase/aminopeptidase"/>
    <property type="match status" value="1"/>
</dbReference>
<sequence>MFALKHLARSQLIRGLAKAKITTQTTRLMCKALPTATANAAAVEGRTNVQNDSAKALESYGLHGLGQPTNASHPHLIRPNELVPGVTLAEFQQRRAQLMQSIQAYARSFGDVFNGRAGKTHMLLVSGATKKYMSGKIPYVFRQSSDFYYLTGCLEPDAVLMLTIDESSNVESTLFLRPKDSHAEMWDGPRTGPDLAVRHFGVNEAYAVDEFEKNLAKRSISLRPHIWFDIMSSELTNVNEEVMKLCQTDRAQILPSHTFLQGMRLLKSPAEMQLMRRTCDIASQSFNEVMADTRPGQSEHHLFAAIDYKCRMRNASFLAYPPVVAAGKNATVIHYVNNTQLMQPKELVLMDAGCEYGGYTSDITRTWPVSGEFTDPQRTLYDMMAQLQKESIALVMQTGGETLDQLFETTCYKLGKYLQEIGLIAKDVTDYKELTRQGYKFCPHHVSHYLGMDVHDTPNVPRTTRLASGMVFTVEPGIYISEARKDVPAEFRGIGIRIEDDLLINEQGQVEVLTAVCAKERRTLENLFKDKRAEN</sequence>
<evidence type="ECO:0000313" key="7">
    <source>
        <dbReference type="Proteomes" id="UP000504634"/>
    </source>
</evidence>
<keyword evidence="8" id="KW-0031">Aminopeptidase</keyword>
<evidence type="ECO:0000256" key="1">
    <source>
        <dbReference type="ARBA" id="ARBA00001936"/>
    </source>
</evidence>